<name>A0A8H7QK91_9FUNG</name>
<feature type="region of interest" description="Disordered" evidence="3">
    <location>
        <begin position="45"/>
        <end position="92"/>
    </location>
</feature>
<evidence type="ECO:0000256" key="1">
    <source>
        <dbReference type="ARBA" id="ARBA00022741"/>
    </source>
</evidence>
<dbReference type="EMBL" id="JAEPRC010000677">
    <property type="protein sequence ID" value="KAG2193051.1"/>
    <property type="molecule type" value="Genomic_DNA"/>
</dbReference>
<evidence type="ECO:0000313" key="6">
    <source>
        <dbReference type="Proteomes" id="UP000650833"/>
    </source>
</evidence>
<dbReference type="GO" id="GO:0005737">
    <property type="term" value="C:cytoplasm"/>
    <property type="evidence" value="ECO:0007669"/>
    <property type="project" value="TreeGrafter"/>
</dbReference>
<evidence type="ECO:0000256" key="3">
    <source>
        <dbReference type="SAM" id="MobiDB-lite"/>
    </source>
</evidence>
<dbReference type="Proteomes" id="UP000650833">
    <property type="component" value="Unassembled WGS sequence"/>
</dbReference>
<dbReference type="PANTHER" id="PTHR24346">
    <property type="entry name" value="MAP/MICROTUBULE AFFINITY-REGULATING KINASE"/>
    <property type="match status" value="1"/>
</dbReference>
<dbReference type="InterPro" id="IPR008271">
    <property type="entry name" value="Ser/Thr_kinase_AS"/>
</dbReference>
<dbReference type="PROSITE" id="PS50011">
    <property type="entry name" value="PROTEIN_KINASE_DOM"/>
    <property type="match status" value="1"/>
</dbReference>
<sequence length="533" mass="58638">MASLTVANAKDNYFENESNYISSGQYFTDDPIPRSASPDCIETIPTHPHDAKCPSLTNGGREGSNDTISSSSSSLTNLPSTPVPPEIKVDGVKPIPVKKHSKRLSNVFSGSLFGGLKMTPASASPNESVLNSPTDRRRQSGNSSIHSSNSSVGSTASKFSKSFSRKMSFSFKKTPQDMTCGSLGVVPLLSDKYGDYVKSEHRSTKGMGSTSKKNIASGATAVIRLVRQRAGGRILAVKEFKKREKSEAERDYQKRMLNEYCISKSASNCPHIVDTLDLVKDEKSRWCVVMEYCAGGDVFNLLHEKPNMAPDDIACLFKQLLLGLQHLHKLGIAHRDIKPENLVLTSTGTLKIADFGVAEVVQTCFEKDSHSCTKWCGSEPFWSPEMWKIKDDKSPYDGKALDVWSAAATYFCIRFQQLPFTASFFTGYPGGKPPQGSMVGSPAAVAAQAADGGDFDYKRYIEQRQKLEPSDCDLFKNFTQPERECLAGMMDPNPETRWSIEQALACPWMSDFEVCKDGKLSNGYNHTHCIPTK</sequence>
<dbReference type="SMART" id="SM00220">
    <property type="entry name" value="S_TKc"/>
    <property type="match status" value="1"/>
</dbReference>
<evidence type="ECO:0000256" key="2">
    <source>
        <dbReference type="ARBA" id="ARBA00022840"/>
    </source>
</evidence>
<dbReference type="PANTHER" id="PTHR24346:SF30">
    <property type="entry name" value="MATERNAL EMBRYONIC LEUCINE ZIPPER KINASE"/>
    <property type="match status" value="1"/>
</dbReference>
<dbReference type="InterPro" id="IPR000719">
    <property type="entry name" value="Prot_kinase_dom"/>
</dbReference>
<protein>
    <recommendedName>
        <fullName evidence="4">Protein kinase domain-containing protein</fullName>
    </recommendedName>
</protein>
<feature type="compositionally biased region" description="Polar residues" evidence="3">
    <location>
        <begin position="121"/>
        <end position="133"/>
    </location>
</feature>
<dbReference type="OrthoDB" id="4062651at2759"/>
<feature type="compositionally biased region" description="Low complexity" evidence="3">
    <location>
        <begin position="140"/>
        <end position="156"/>
    </location>
</feature>
<comment type="caution">
    <text evidence="5">The sequence shown here is derived from an EMBL/GenBank/DDBJ whole genome shotgun (WGS) entry which is preliminary data.</text>
</comment>
<accession>A0A8H7QK91</accession>
<feature type="region of interest" description="Disordered" evidence="3">
    <location>
        <begin position="119"/>
        <end position="156"/>
    </location>
</feature>
<proteinExistence type="predicted"/>
<keyword evidence="1" id="KW-0547">Nucleotide-binding</keyword>
<dbReference type="Gene3D" id="1.10.510.10">
    <property type="entry name" value="Transferase(Phosphotransferase) domain 1"/>
    <property type="match status" value="1"/>
</dbReference>
<evidence type="ECO:0000313" key="5">
    <source>
        <dbReference type="EMBL" id="KAG2193051.1"/>
    </source>
</evidence>
<dbReference type="GO" id="GO:0005524">
    <property type="term" value="F:ATP binding"/>
    <property type="evidence" value="ECO:0007669"/>
    <property type="project" value="UniProtKB-KW"/>
</dbReference>
<dbReference type="AlphaFoldDB" id="A0A8H7QK91"/>
<dbReference type="GO" id="GO:0035556">
    <property type="term" value="P:intracellular signal transduction"/>
    <property type="evidence" value="ECO:0007669"/>
    <property type="project" value="TreeGrafter"/>
</dbReference>
<dbReference type="Pfam" id="PF00069">
    <property type="entry name" value="Pkinase"/>
    <property type="match status" value="1"/>
</dbReference>
<feature type="domain" description="Protein kinase" evidence="4">
    <location>
        <begin position="209"/>
        <end position="509"/>
    </location>
</feature>
<gene>
    <name evidence="5" type="ORF">INT46_011047</name>
</gene>
<keyword evidence="2" id="KW-0067">ATP-binding</keyword>
<organism evidence="5 6">
    <name type="scientific">Mucor plumbeus</name>
    <dbReference type="NCBI Taxonomy" id="97098"/>
    <lineage>
        <taxon>Eukaryota</taxon>
        <taxon>Fungi</taxon>
        <taxon>Fungi incertae sedis</taxon>
        <taxon>Mucoromycota</taxon>
        <taxon>Mucoromycotina</taxon>
        <taxon>Mucoromycetes</taxon>
        <taxon>Mucorales</taxon>
        <taxon>Mucorineae</taxon>
        <taxon>Mucoraceae</taxon>
        <taxon>Mucor</taxon>
    </lineage>
</organism>
<evidence type="ECO:0000259" key="4">
    <source>
        <dbReference type="PROSITE" id="PS50011"/>
    </source>
</evidence>
<dbReference type="InterPro" id="IPR011009">
    <property type="entry name" value="Kinase-like_dom_sf"/>
</dbReference>
<keyword evidence="6" id="KW-1185">Reference proteome</keyword>
<dbReference type="GO" id="GO:0004674">
    <property type="term" value="F:protein serine/threonine kinase activity"/>
    <property type="evidence" value="ECO:0007669"/>
    <property type="project" value="TreeGrafter"/>
</dbReference>
<reference evidence="5" key="1">
    <citation type="submission" date="2020-12" db="EMBL/GenBank/DDBJ databases">
        <title>Metabolic potential, ecology and presence of endohyphal bacteria is reflected in genomic diversity of Mucoromycotina.</title>
        <authorList>
            <person name="Muszewska A."/>
            <person name="Okrasinska A."/>
            <person name="Steczkiewicz K."/>
            <person name="Drgas O."/>
            <person name="Orlowska M."/>
            <person name="Perlinska-Lenart U."/>
            <person name="Aleksandrzak-Piekarczyk T."/>
            <person name="Szatraj K."/>
            <person name="Zielenkiewicz U."/>
            <person name="Pilsyk S."/>
            <person name="Malc E."/>
            <person name="Mieczkowski P."/>
            <person name="Kruszewska J.S."/>
            <person name="Biernat P."/>
            <person name="Pawlowska J."/>
        </authorList>
    </citation>
    <scope>NUCLEOTIDE SEQUENCE</scope>
    <source>
        <strain evidence="5">CBS 226.32</strain>
    </source>
</reference>
<dbReference type="PROSITE" id="PS00108">
    <property type="entry name" value="PROTEIN_KINASE_ST"/>
    <property type="match status" value="1"/>
</dbReference>
<dbReference type="SUPFAM" id="SSF56112">
    <property type="entry name" value="Protein kinase-like (PK-like)"/>
    <property type="match status" value="1"/>
</dbReference>